<dbReference type="SMART" id="SM00864">
    <property type="entry name" value="Tubulin"/>
    <property type="match status" value="1"/>
</dbReference>
<dbReference type="PANTHER" id="PTHR11588">
    <property type="entry name" value="TUBULIN"/>
    <property type="match status" value="1"/>
</dbReference>
<evidence type="ECO:0000256" key="3">
    <source>
        <dbReference type="ARBA" id="ARBA00022741"/>
    </source>
</evidence>
<keyword evidence="8" id="KW-1185">Reference proteome</keyword>
<dbReference type="RefSeq" id="XP_004334812.1">
    <property type="nucleotide sequence ID" value="XM_004334764.1"/>
</dbReference>
<dbReference type="GO" id="GO:0007017">
    <property type="term" value="P:microtubule-based process"/>
    <property type="evidence" value="ECO:0007669"/>
    <property type="project" value="InterPro"/>
</dbReference>
<dbReference type="EMBL" id="KB008103">
    <property type="protein sequence ID" value="ELR12799.1"/>
    <property type="molecule type" value="Genomic_DNA"/>
</dbReference>
<reference evidence="7 8" key="1">
    <citation type="journal article" date="2013" name="Genome Biol.">
        <title>Genome of Acanthamoeba castellanii highlights extensive lateral gene transfer and early evolution of tyrosine kinase signaling.</title>
        <authorList>
            <person name="Clarke M."/>
            <person name="Lohan A.J."/>
            <person name="Liu B."/>
            <person name="Lagkouvardos I."/>
            <person name="Roy S."/>
            <person name="Zafar N."/>
            <person name="Bertelli C."/>
            <person name="Schilde C."/>
            <person name="Kianianmomeni A."/>
            <person name="Burglin T.R."/>
            <person name="Frech C."/>
            <person name="Turcotte B."/>
            <person name="Kopec K.O."/>
            <person name="Synnott J.M."/>
            <person name="Choo C."/>
            <person name="Paponov I."/>
            <person name="Finkler A."/>
            <person name="Soon Heng Tan C."/>
            <person name="Hutchins A.P."/>
            <person name="Weinmeier T."/>
            <person name="Rattei T."/>
            <person name="Chu J.S."/>
            <person name="Gimenez G."/>
            <person name="Irimia M."/>
            <person name="Rigden D.J."/>
            <person name="Fitzpatrick D.A."/>
            <person name="Lorenzo-Morales J."/>
            <person name="Bateman A."/>
            <person name="Chiu C.H."/>
            <person name="Tang P."/>
            <person name="Hegemann P."/>
            <person name="Fromm H."/>
            <person name="Raoult D."/>
            <person name="Greub G."/>
            <person name="Miranda-Saavedra D."/>
            <person name="Chen N."/>
            <person name="Nash P."/>
            <person name="Ginger M.L."/>
            <person name="Horn M."/>
            <person name="Schaap P."/>
            <person name="Caler L."/>
            <person name="Loftus B."/>
        </authorList>
    </citation>
    <scope>NUCLEOTIDE SEQUENCE [LARGE SCALE GENOMIC DNA]</scope>
    <source>
        <strain evidence="7 8">Neff</strain>
    </source>
</reference>
<feature type="compositionally biased region" description="Low complexity" evidence="5">
    <location>
        <begin position="537"/>
        <end position="553"/>
    </location>
</feature>
<feature type="compositionally biased region" description="Acidic residues" evidence="5">
    <location>
        <begin position="495"/>
        <end position="506"/>
    </location>
</feature>
<keyword evidence="2" id="KW-0493">Microtubule</keyword>
<dbReference type="InterPro" id="IPR036525">
    <property type="entry name" value="Tubulin/FtsZ_GTPase_sf"/>
</dbReference>
<dbReference type="Proteomes" id="UP000011083">
    <property type="component" value="Unassembled WGS sequence"/>
</dbReference>
<feature type="domain" description="Tubulin/FtsZ GTPase" evidence="6">
    <location>
        <begin position="174"/>
        <end position="360"/>
    </location>
</feature>
<dbReference type="PRINTS" id="PR01161">
    <property type="entry name" value="TUBULIN"/>
</dbReference>
<proteinExistence type="inferred from homology"/>
<name>L8GIW3_ACACF</name>
<dbReference type="Pfam" id="PF00091">
    <property type="entry name" value="Tubulin"/>
    <property type="match status" value="1"/>
</dbReference>
<sequence length="616" mass="67610">MQSSRRRRWPDVQFFFPPAVDGGARDEEQPADATTRRSDCKDEEEDERFDILSALPEEVALRVLGGGELATRLAENSCSDGGGPTWSAWELRQVVSRVCRNWRRLALDAGLLASTLHQYHRGRTGPIVSLGGEVIHVQIGNCGNMVGKEYWRALVHEHSLDPSSFAISEQITGLPVSFDESATGRFTARSILVDTDPASLDLIRASPLAKLFRPDCCALDWEEAHFFSGKAVSEAATEAFVFFHSLGGGCGSGLTTSVITELAQERLFQPPIINFAFVPSSCTVDPITNLKLTTREACNTMLGFNTLIEYSGATFLIDNGALKRSVSYLPILSTTAAHSAMNLTAAAAISGVTCPQRFPMLGAECLGSWRKLIHVSVPTAELMREVFTESACLKGLPRDAAPLARSDWGKTISFFNFVCVRGRRASWRDAARELEAIKQHRRSLPPEADGCDFTDEVLDEEDNDNEAEERENEDEGGARTTVNVKGGAQTKKEEEQVEVDEEDDDTLTTFIPREAEWLPDSHIRYAYCPVAYPPPSSSSSSSSLSSPSSLSSSALGDGASATLVSSNTRTYSRYLARFFDRFGQLPDASALCTEDRQLLHEAESNLHDLQSEFRHT</sequence>
<evidence type="ECO:0000313" key="8">
    <source>
        <dbReference type="Proteomes" id="UP000011083"/>
    </source>
</evidence>
<dbReference type="OrthoDB" id="10249382at2759"/>
<dbReference type="AlphaFoldDB" id="L8GIW3"/>
<feature type="region of interest" description="Disordered" evidence="5">
    <location>
        <begin position="534"/>
        <end position="559"/>
    </location>
</feature>
<dbReference type="GO" id="GO:0005874">
    <property type="term" value="C:microtubule"/>
    <property type="evidence" value="ECO:0007669"/>
    <property type="project" value="UniProtKB-KW"/>
</dbReference>
<dbReference type="InterPro" id="IPR000217">
    <property type="entry name" value="Tubulin"/>
</dbReference>
<evidence type="ECO:0000313" key="7">
    <source>
        <dbReference type="EMBL" id="ELR12799.1"/>
    </source>
</evidence>
<evidence type="ECO:0000256" key="4">
    <source>
        <dbReference type="ARBA" id="ARBA00023134"/>
    </source>
</evidence>
<keyword evidence="3" id="KW-0547">Nucleotide-binding</keyword>
<organism evidence="7 8">
    <name type="scientific">Acanthamoeba castellanii (strain ATCC 30010 / Neff)</name>
    <dbReference type="NCBI Taxonomy" id="1257118"/>
    <lineage>
        <taxon>Eukaryota</taxon>
        <taxon>Amoebozoa</taxon>
        <taxon>Discosea</taxon>
        <taxon>Longamoebia</taxon>
        <taxon>Centramoebida</taxon>
        <taxon>Acanthamoebidae</taxon>
        <taxon>Acanthamoeba</taxon>
    </lineage>
</organism>
<evidence type="ECO:0000256" key="5">
    <source>
        <dbReference type="SAM" id="MobiDB-lite"/>
    </source>
</evidence>
<dbReference type="KEGG" id="acan:ACA1_093450"/>
<keyword evidence="4" id="KW-0342">GTP-binding</keyword>
<evidence type="ECO:0000259" key="6">
    <source>
        <dbReference type="SMART" id="SM00864"/>
    </source>
</evidence>
<evidence type="ECO:0000256" key="1">
    <source>
        <dbReference type="ARBA" id="ARBA00009636"/>
    </source>
</evidence>
<gene>
    <name evidence="7" type="ORF">ACA1_093450</name>
</gene>
<accession>L8GIW3</accession>
<dbReference type="VEuPathDB" id="AmoebaDB:ACA1_093450"/>
<dbReference type="Gene3D" id="3.40.50.1440">
    <property type="entry name" value="Tubulin/FtsZ, GTPase domain"/>
    <property type="match status" value="1"/>
</dbReference>
<dbReference type="InterPro" id="IPR003008">
    <property type="entry name" value="Tubulin_FtsZ_GTPase"/>
</dbReference>
<dbReference type="STRING" id="1257118.L8GIW3"/>
<feature type="region of interest" description="Disordered" evidence="5">
    <location>
        <begin position="460"/>
        <end position="506"/>
    </location>
</feature>
<feature type="compositionally biased region" description="Acidic residues" evidence="5">
    <location>
        <begin position="460"/>
        <end position="475"/>
    </location>
</feature>
<dbReference type="SUPFAM" id="SSF52490">
    <property type="entry name" value="Tubulin nucleotide-binding domain-like"/>
    <property type="match status" value="1"/>
</dbReference>
<feature type="region of interest" description="Disordered" evidence="5">
    <location>
        <begin position="15"/>
        <end position="43"/>
    </location>
</feature>
<comment type="similarity">
    <text evidence="1">Belongs to the tubulin family.</text>
</comment>
<dbReference type="GeneID" id="14913130"/>
<dbReference type="GO" id="GO:0005525">
    <property type="term" value="F:GTP binding"/>
    <property type="evidence" value="ECO:0007669"/>
    <property type="project" value="UniProtKB-KW"/>
</dbReference>
<evidence type="ECO:0000256" key="2">
    <source>
        <dbReference type="ARBA" id="ARBA00022701"/>
    </source>
</evidence>
<protein>
    <submittedName>
        <fullName evidence="7">Tubulin/FtsZ family, GTPase domain containing protein</fullName>
    </submittedName>
</protein>
<feature type="compositionally biased region" description="Basic and acidic residues" evidence="5">
    <location>
        <begin position="23"/>
        <end position="40"/>
    </location>
</feature>